<organism evidence="1 2">
    <name type="scientific">Pseudorhizobium flavum</name>
    <dbReference type="NCBI Taxonomy" id="1335061"/>
    <lineage>
        <taxon>Bacteria</taxon>
        <taxon>Pseudomonadati</taxon>
        <taxon>Pseudomonadota</taxon>
        <taxon>Alphaproteobacteria</taxon>
        <taxon>Hyphomicrobiales</taxon>
        <taxon>Rhizobiaceae</taxon>
        <taxon>Rhizobium/Agrobacterium group</taxon>
        <taxon>Pseudorhizobium</taxon>
    </lineage>
</organism>
<evidence type="ECO:0000313" key="1">
    <source>
        <dbReference type="EMBL" id="MBB6182272.1"/>
    </source>
</evidence>
<protein>
    <submittedName>
        <fullName evidence="1">Uncharacterized protein</fullName>
    </submittedName>
</protein>
<gene>
    <name evidence="1" type="ORF">HNQ75_004261</name>
</gene>
<dbReference type="AlphaFoldDB" id="A0A7W9Z1L6"/>
<evidence type="ECO:0000313" key="2">
    <source>
        <dbReference type="Proteomes" id="UP000535501"/>
    </source>
</evidence>
<comment type="caution">
    <text evidence="1">The sequence shown here is derived from an EMBL/GenBank/DDBJ whole genome shotgun (WGS) entry which is preliminary data.</text>
</comment>
<accession>A0A7W9Z1L6</accession>
<name>A0A7W9Z1L6_9HYPH</name>
<dbReference type="Proteomes" id="UP000535501">
    <property type="component" value="Unassembled WGS sequence"/>
</dbReference>
<proteinExistence type="predicted"/>
<keyword evidence="2" id="KW-1185">Reference proteome</keyword>
<reference evidence="1 2" key="1">
    <citation type="submission" date="2020-08" db="EMBL/GenBank/DDBJ databases">
        <title>Genomic Encyclopedia of Type Strains, Phase IV (KMG-IV): sequencing the most valuable type-strain genomes for metagenomic binning, comparative biology and taxonomic classification.</title>
        <authorList>
            <person name="Goeker M."/>
        </authorList>
    </citation>
    <scope>NUCLEOTIDE SEQUENCE [LARGE SCALE GENOMIC DNA]</scope>
    <source>
        <strain evidence="1 2">DSM 102134</strain>
    </source>
</reference>
<sequence length="64" mass="7108">MMQLTVLAWQQCPACSSAGEAHLFLDRKTRVLEEMKAVSHLGRLRGTFTSSLRVKSASISGCRR</sequence>
<dbReference type="EMBL" id="JACHEJ010000024">
    <property type="protein sequence ID" value="MBB6182272.1"/>
    <property type="molecule type" value="Genomic_DNA"/>
</dbReference>